<dbReference type="InterPro" id="IPR004358">
    <property type="entry name" value="Sig_transdc_His_kin-like_C"/>
</dbReference>
<organism evidence="5 6">
    <name type="scientific">Chryseobacterium soldanellicola</name>
    <dbReference type="NCBI Taxonomy" id="311333"/>
    <lineage>
        <taxon>Bacteria</taxon>
        <taxon>Pseudomonadati</taxon>
        <taxon>Bacteroidota</taxon>
        <taxon>Flavobacteriia</taxon>
        <taxon>Flavobacteriales</taxon>
        <taxon>Weeksellaceae</taxon>
        <taxon>Chryseobacterium group</taxon>
        <taxon>Chryseobacterium</taxon>
    </lineage>
</organism>
<name>A0A1H0XME0_9FLAO</name>
<dbReference type="EMBL" id="FNKL01000001">
    <property type="protein sequence ID" value="SDQ04085.1"/>
    <property type="molecule type" value="Genomic_DNA"/>
</dbReference>
<dbReference type="Pfam" id="PF02518">
    <property type="entry name" value="HATPase_c"/>
    <property type="match status" value="1"/>
</dbReference>
<evidence type="ECO:0000259" key="4">
    <source>
        <dbReference type="PROSITE" id="PS50109"/>
    </source>
</evidence>
<dbReference type="Gene3D" id="2.60.120.10">
    <property type="entry name" value="Jelly Rolls"/>
    <property type="match status" value="1"/>
</dbReference>
<dbReference type="RefSeq" id="WP_089752500.1">
    <property type="nucleotide sequence ID" value="NZ_FNKL01000001.1"/>
</dbReference>
<dbReference type="InterPro" id="IPR003594">
    <property type="entry name" value="HATPase_dom"/>
</dbReference>
<dbReference type="GO" id="GO:0000155">
    <property type="term" value="F:phosphorelay sensor kinase activity"/>
    <property type="evidence" value="ECO:0007669"/>
    <property type="project" value="InterPro"/>
</dbReference>
<evidence type="ECO:0000256" key="2">
    <source>
        <dbReference type="ARBA" id="ARBA00012438"/>
    </source>
</evidence>
<protein>
    <recommendedName>
        <fullName evidence="2">histidine kinase</fullName>
        <ecNumber evidence="2">2.7.13.3</ecNumber>
    </recommendedName>
</protein>
<dbReference type="PANTHER" id="PTHR43065">
    <property type="entry name" value="SENSOR HISTIDINE KINASE"/>
    <property type="match status" value="1"/>
</dbReference>
<gene>
    <name evidence="5" type="ORF">SAMN05421664_0036</name>
</gene>
<proteinExistence type="predicted"/>
<dbReference type="Proteomes" id="UP000199627">
    <property type="component" value="Unassembled WGS sequence"/>
</dbReference>
<keyword evidence="6" id="KW-1185">Reference proteome</keyword>
<dbReference type="SUPFAM" id="SSF55874">
    <property type="entry name" value="ATPase domain of HSP90 chaperone/DNA topoisomerase II/histidine kinase"/>
    <property type="match status" value="1"/>
</dbReference>
<dbReference type="InterPro" id="IPR036097">
    <property type="entry name" value="HisK_dim/P_sf"/>
</dbReference>
<keyword evidence="5" id="KW-0418">Kinase</keyword>
<dbReference type="Gene3D" id="3.30.565.10">
    <property type="entry name" value="Histidine kinase-like ATPase, C-terminal domain"/>
    <property type="match status" value="1"/>
</dbReference>
<evidence type="ECO:0000313" key="5">
    <source>
        <dbReference type="EMBL" id="SDQ04085.1"/>
    </source>
</evidence>
<evidence type="ECO:0000256" key="1">
    <source>
        <dbReference type="ARBA" id="ARBA00000085"/>
    </source>
</evidence>
<dbReference type="STRING" id="311333.SAMN05421664_0036"/>
<keyword evidence="5" id="KW-0808">Transferase</keyword>
<accession>A0A1H0XME0</accession>
<dbReference type="InterPro" id="IPR014710">
    <property type="entry name" value="RmlC-like_jellyroll"/>
</dbReference>
<dbReference type="SUPFAM" id="SSF51206">
    <property type="entry name" value="cAMP-binding domain-like"/>
    <property type="match status" value="1"/>
</dbReference>
<dbReference type="AlphaFoldDB" id="A0A1H0XME0"/>
<dbReference type="InterPro" id="IPR036890">
    <property type="entry name" value="HATPase_C_sf"/>
</dbReference>
<evidence type="ECO:0000313" key="6">
    <source>
        <dbReference type="Proteomes" id="UP000199627"/>
    </source>
</evidence>
<dbReference type="PANTHER" id="PTHR43065:SF48">
    <property type="entry name" value="HISTIDINE KINASE"/>
    <property type="match status" value="1"/>
</dbReference>
<dbReference type="Gene3D" id="1.10.287.130">
    <property type="match status" value="1"/>
</dbReference>
<evidence type="ECO:0000259" key="3">
    <source>
        <dbReference type="PROSITE" id="PS50042"/>
    </source>
</evidence>
<dbReference type="PROSITE" id="PS50042">
    <property type="entry name" value="CNMP_BINDING_3"/>
    <property type="match status" value="1"/>
</dbReference>
<feature type="domain" description="Cyclic nucleotide-binding" evidence="3">
    <location>
        <begin position="13"/>
        <end position="132"/>
    </location>
</feature>
<dbReference type="OrthoDB" id="1931120at2"/>
<dbReference type="SUPFAM" id="SSF47384">
    <property type="entry name" value="Homodimeric domain of signal transducing histidine kinase"/>
    <property type="match status" value="1"/>
</dbReference>
<reference evidence="6" key="1">
    <citation type="submission" date="2016-10" db="EMBL/GenBank/DDBJ databases">
        <authorList>
            <person name="Varghese N."/>
            <person name="Submissions S."/>
        </authorList>
    </citation>
    <scope>NUCLEOTIDE SEQUENCE [LARGE SCALE GENOMIC DNA]</scope>
    <source>
        <strain evidence="6">DSM 17072</strain>
    </source>
</reference>
<dbReference type="InterPro" id="IPR005467">
    <property type="entry name" value="His_kinase_dom"/>
</dbReference>
<dbReference type="PROSITE" id="PS50109">
    <property type="entry name" value="HIS_KIN"/>
    <property type="match status" value="1"/>
</dbReference>
<dbReference type="CDD" id="cd00038">
    <property type="entry name" value="CAP_ED"/>
    <property type="match status" value="1"/>
</dbReference>
<sequence>MVQNTEILQQFDALAAVPEKQLQWLEEHSKIVDYEDGEFISIEHNKIDGPHFILDGRVALFIKQGNENREIGLLAKGSIFGYLPYSRSVNAGVNSQAIGKVKIMSFNTDEIRIMIRDHFELTQALVHIMNNRVREFTALQQQNDKMAALGKLAAGLAHEINNPAAALVSDSLSLRQHLQLDPALFKELTSLHLEAFQIDGVLDELMKILAATDKPTLTLKEKSKKEELITDWLETQNIDNAEEIAEVFVDFNFTLENLKTFEDLLPVHARSPIFNWLLNILVTEKMIQDIQVSSKRISELIKSIKIYTHMDRGSEKMSSDIHDSIRNTLSILGYKLRKGNVEVDERYEENLPQVMAYTGQLNQVWTNLIDNALDSMEINQKGKIIITTERDREFVKVTINDNGPGIPEDIKPNIFDPFFTTKDVGKGTGMGLETVQRIILKHKGSVKVQSVPGSTTFTVCIPINSNNINNL</sequence>
<feature type="domain" description="Histidine kinase" evidence="4">
    <location>
        <begin position="293"/>
        <end position="465"/>
    </location>
</feature>
<dbReference type="InterPro" id="IPR000595">
    <property type="entry name" value="cNMP-bd_dom"/>
</dbReference>
<dbReference type="SMART" id="SM00387">
    <property type="entry name" value="HATPase_c"/>
    <property type="match status" value="1"/>
</dbReference>
<comment type="catalytic activity">
    <reaction evidence="1">
        <text>ATP + protein L-histidine = ADP + protein N-phospho-L-histidine.</text>
        <dbReference type="EC" id="2.7.13.3"/>
    </reaction>
</comment>
<dbReference type="PRINTS" id="PR00344">
    <property type="entry name" value="BCTRLSENSOR"/>
</dbReference>
<dbReference type="EC" id="2.7.13.3" evidence="2"/>
<dbReference type="InterPro" id="IPR018490">
    <property type="entry name" value="cNMP-bd_dom_sf"/>
</dbReference>